<dbReference type="InterPro" id="IPR056706">
    <property type="entry name" value="DUF7804"/>
</dbReference>
<gene>
    <name evidence="2" type="ordered locus">AALP_Aa5g205100</name>
</gene>
<feature type="domain" description="DUF7804" evidence="1">
    <location>
        <begin position="84"/>
        <end position="161"/>
    </location>
</feature>
<dbReference type="OMA" id="SARICCG"/>
<dbReference type="Gramene" id="KFK34878">
    <property type="protein sequence ID" value="KFK34878"/>
    <property type="gene ID" value="AALP_AA5G205100"/>
</dbReference>
<dbReference type="Pfam" id="PF25089">
    <property type="entry name" value="DUF7804"/>
    <property type="match status" value="1"/>
</dbReference>
<keyword evidence="3" id="KW-1185">Reference proteome</keyword>
<dbReference type="PANTHER" id="PTHR35127:SF6">
    <property type="entry name" value="(RAPE) HYPOTHETICAL PROTEIN"/>
    <property type="match status" value="1"/>
</dbReference>
<accession>A0A087GYC6</accession>
<reference evidence="3" key="1">
    <citation type="journal article" date="2015" name="Nat. Plants">
        <title>Genome expansion of Arabis alpina linked with retrotransposition and reduced symmetric DNA methylation.</title>
        <authorList>
            <person name="Willing E.M."/>
            <person name="Rawat V."/>
            <person name="Mandakova T."/>
            <person name="Maumus F."/>
            <person name="James G.V."/>
            <person name="Nordstroem K.J."/>
            <person name="Becker C."/>
            <person name="Warthmann N."/>
            <person name="Chica C."/>
            <person name="Szarzynska B."/>
            <person name="Zytnicki M."/>
            <person name="Albani M.C."/>
            <person name="Kiefer C."/>
            <person name="Bergonzi S."/>
            <person name="Castaings L."/>
            <person name="Mateos J.L."/>
            <person name="Berns M.C."/>
            <person name="Bujdoso N."/>
            <person name="Piofczyk T."/>
            <person name="de Lorenzo L."/>
            <person name="Barrero-Sicilia C."/>
            <person name="Mateos I."/>
            <person name="Piednoel M."/>
            <person name="Hagmann J."/>
            <person name="Chen-Min-Tao R."/>
            <person name="Iglesias-Fernandez R."/>
            <person name="Schuster S.C."/>
            <person name="Alonso-Blanco C."/>
            <person name="Roudier F."/>
            <person name="Carbonero P."/>
            <person name="Paz-Ares J."/>
            <person name="Davis S.J."/>
            <person name="Pecinka A."/>
            <person name="Quesneville H."/>
            <person name="Colot V."/>
            <person name="Lysak M.A."/>
            <person name="Weigel D."/>
            <person name="Coupland G."/>
            <person name="Schneeberger K."/>
        </authorList>
    </citation>
    <scope>NUCLEOTIDE SEQUENCE [LARGE SCALE GENOMIC DNA]</scope>
    <source>
        <strain evidence="3">cv. Pajares</strain>
    </source>
</reference>
<evidence type="ECO:0000313" key="2">
    <source>
        <dbReference type="EMBL" id="KFK34878.1"/>
    </source>
</evidence>
<name>A0A087GYC6_ARAAL</name>
<dbReference type="PANTHER" id="PTHR35127">
    <property type="entry name" value="OS03G0736900 PROTEIN"/>
    <property type="match status" value="1"/>
</dbReference>
<dbReference type="OrthoDB" id="2013011at2759"/>
<protein>
    <recommendedName>
        <fullName evidence="1">DUF7804 domain-containing protein</fullName>
    </recommendedName>
</protein>
<proteinExistence type="predicted"/>
<evidence type="ECO:0000259" key="1">
    <source>
        <dbReference type="Pfam" id="PF25089"/>
    </source>
</evidence>
<dbReference type="AlphaFoldDB" id="A0A087GYC6"/>
<evidence type="ECO:0000313" key="3">
    <source>
        <dbReference type="Proteomes" id="UP000029120"/>
    </source>
</evidence>
<organism evidence="2 3">
    <name type="scientific">Arabis alpina</name>
    <name type="common">Alpine rock-cress</name>
    <dbReference type="NCBI Taxonomy" id="50452"/>
    <lineage>
        <taxon>Eukaryota</taxon>
        <taxon>Viridiplantae</taxon>
        <taxon>Streptophyta</taxon>
        <taxon>Embryophyta</taxon>
        <taxon>Tracheophyta</taxon>
        <taxon>Spermatophyta</taxon>
        <taxon>Magnoliopsida</taxon>
        <taxon>eudicotyledons</taxon>
        <taxon>Gunneridae</taxon>
        <taxon>Pentapetalae</taxon>
        <taxon>rosids</taxon>
        <taxon>malvids</taxon>
        <taxon>Brassicales</taxon>
        <taxon>Brassicaceae</taxon>
        <taxon>Arabideae</taxon>
        <taxon>Arabis</taxon>
    </lineage>
</organism>
<dbReference type="EMBL" id="CM002873">
    <property type="protein sequence ID" value="KFK34878.1"/>
    <property type="molecule type" value="Genomic_DNA"/>
</dbReference>
<dbReference type="eggNOG" id="ENOG502S2AK">
    <property type="taxonomic scope" value="Eukaryota"/>
</dbReference>
<sequence length="245" mass="26102">MASSTARICCGGGGGSAVAVRCDRSTVISRSSSCVVVPVVNRRNRYEIGKVSMTMGDLGLGLNSTAVKIEKTNIGERKRGGSVVSREKLDLWLRDSVVEIVKNLRESPLLVHLYAEANGGLVTTATNPGAEDWSEMEGKWGRGEERTPEGVIFVEKLVDDDVAVDSEGDDDDYDGGACGEGTSAWGIVAQGRGSDSGPVCYLLKTTRVGSGMGTVCTHFCLVKVKSFRETAFSQLNNSWLVQTGQ</sequence>
<dbReference type="Proteomes" id="UP000029120">
    <property type="component" value="Chromosome 5"/>
</dbReference>